<dbReference type="EMBL" id="BAAAYN010000048">
    <property type="protein sequence ID" value="GAA3395316.1"/>
    <property type="molecule type" value="Genomic_DNA"/>
</dbReference>
<name>A0ABP6T9G2_9ACTN</name>
<protein>
    <submittedName>
        <fullName evidence="2">Uncharacterized protein</fullName>
    </submittedName>
</protein>
<evidence type="ECO:0000313" key="3">
    <source>
        <dbReference type="Proteomes" id="UP001501676"/>
    </source>
</evidence>
<accession>A0ABP6T9G2</accession>
<sequence>MLAERLQVLALATYGGDTDVVSERTDMSTTTGSGPEPTGPAELGPGTGSSTGTKPWPEPLYAVAGVGDLLAEQIRRFLANAPEISAQFQRNAATLPDDLRSLPNELRTLASDLPSYAVGLQTRARDLDSETVKRNVASAQSRAQDVYRDLVQRGEQAVNQPAES</sequence>
<organism evidence="2 3">
    <name type="scientific">Cryptosporangium minutisporangium</name>
    <dbReference type="NCBI Taxonomy" id="113569"/>
    <lineage>
        <taxon>Bacteria</taxon>
        <taxon>Bacillati</taxon>
        <taxon>Actinomycetota</taxon>
        <taxon>Actinomycetes</taxon>
        <taxon>Cryptosporangiales</taxon>
        <taxon>Cryptosporangiaceae</taxon>
        <taxon>Cryptosporangium</taxon>
    </lineage>
</organism>
<reference evidence="3" key="1">
    <citation type="journal article" date="2019" name="Int. J. Syst. Evol. Microbiol.">
        <title>The Global Catalogue of Microorganisms (GCM) 10K type strain sequencing project: providing services to taxonomists for standard genome sequencing and annotation.</title>
        <authorList>
            <consortium name="The Broad Institute Genomics Platform"/>
            <consortium name="The Broad Institute Genome Sequencing Center for Infectious Disease"/>
            <person name="Wu L."/>
            <person name="Ma J."/>
        </authorList>
    </citation>
    <scope>NUCLEOTIDE SEQUENCE [LARGE SCALE GENOMIC DNA]</scope>
    <source>
        <strain evidence="3">JCM 9458</strain>
    </source>
</reference>
<evidence type="ECO:0000313" key="2">
    <source>
        <dbReference type="EMBL" id="GAA3395316.1"/>
    </source>
</evidence>
<evidence type="ECO:0000256" key="1">
    <source>
        <dbReference type="SAM" id="MobiDB-lite"/>
    </source>
</evidence>
<keyword evidence="3" id="KW-1185">Reference proteome</keyword>
<feature type="region of interest" description="Disordered" evidence="1">
    <location>
        <begin position="17"/>
        <end position="58"/>
    </location>
</feature>
<gene>
    <name evidence="2" type="ORF">GCM10020369_67970</name>
</gene>
<comment type="caution">
    <text evidence="2">The sequence shown here is derived from an EMBL/GenBank/DDBJ whole genome shotgun (WGS) entry which is preliminary data.</text>
</comment>
<feature type="compositionally biased region" description="Low complexity" evidence="1">
    <location>
        <begin position="28"/>
        <end position="40"/>
    </location>
</feature>
<dbReference type="Proteomes" id="UP001501676">
    <property type="component" value="Unassembled WGS sequence"/>
</dbReference>
<proteinExistence type="predicted"/>